<dbReference type="PANTHER" id="PTHR11645:SF0">
    <property type="entry name" value="PYRROLINE-5-CARBOXYLATE REDUCTASE 3"/>
    <property type="match status" value="1"/>
</dbReference>
<dbReference type="InterPro" id="IPR029036">
    <property type="entry name" value="P5CR_dimer"/>
</dbReference>
<keyword evidence="4" id="KW-0028">Amino-acid biosynthesis</keyword>
<dbReference type="Gene3D" id="1.10.3730.10">
    <property type="entry name" value="ProC C-terminal domain-like"/>
    <property type="match status" value="1"/>
</dbReference>
<comment type="catalytic activity">
    <reaction evidence="4">
        <text>L-proline + NAD(+) = (S)-1-pyrroline-5-carboxylate + NADH + 2 H(+)</text>
        <dbReference type="Rhea" id="RHEA:14105"/>
        <dbReference type="ChEBI" id="CHEBI:15378"/>
        <dbReference type="ChEBI" id="CHEBI:17388"/>
        <dbReference type="ChEBI" id="CHEBI:57540"/>
        <dbReference type="ChEBI" id="CHEBI:57945"/>
        <dbReference type="ChEBI" id="CHEBI:60039"/>
        <dbReference type="EC" id="1.5.1.2"/>
    </reaction>
</comment>
<gene>
    <name evidence="4 7" type="primary">proC</name>
    <name evidence="7" type="ORF">GCM10007890_57330</name>
</gene>
<dbReference type="NCBIfam" id="TIGR00112">
    <property type="entry name" value="proC"/>
    <property type="match status" value="1"/>
</dbReference>
<evidence type="ECO:0000256" key="3">
    <source>
        <dbReference type="ARBA" id="ARBA00023002"/>
    </source>
</evidence>
<organism evidence="7 8">
    <name type="scientific">Methylobacterium tardum</name>
    <dbReference type="NCBI Taxonomy" id="374432"/>
    <lineage>
        <taxon>Bacteria</taxon>
        <taxon>Pseudomonadati</taxon>
        <taxon>Pseudomonadota</taxon>
        <taxon>Alphaproteobacteria</taxon>
        <taxon>Hyphomicrobiales</taxon>
        <taxon>Methylobacteriaceae</taxon>
        <taxon>Methylobacterium</taxon>
    </lineage>
</organism>
<dbReference type="InterPro" id="IPR008927">
    <property type="entry name" value="6-PGluconate_DH-like_C_sf"/>
</dbReference>
<dbReference type="GO" id="GO:0055129">
    <property type="term" value="P:L-proline biosynthetic process"/>
    <property type="evidence" value="ECO:0007669"/>
    <property type="project" value="UniProtKB-UniRule"/>
</dbReference>
<proteinExistence type="inferred from homology"/>
<comment type="caution">
    <text evidence="7">The sequence shown here is derived from an EMBL/GenBank/DDBJ whole genome shotgun (WGS) entry which is preliminary data.</text>
</comment>
<dbReference type="Gene3D" id="3.40.50.720">
    <property type="entry name" value="NAD(P)-binding Rossmann-like Domain"/>
    <property type="match status" value="1"/>
</dbReference>
<dbReference type="Pfam" id="PF14748">
    <property type="entry name" value="P5CR_dimer"/>
    <property type="match status" value="1"/>
</dbReference>
<keyword evidence="3 4" id="KW-0560">Oxidoreductase</keyword>
<dbReference type="GO" id="GO:0004735">
    <property type="term" value="F:pyrroline-5-carboxylate reductase activity"/>
    <property type="evidence" value="ECO:0007669"/>
    <property type="project" value="UniProtKB-UniRule"/>
</dbReference>
<dbReference type="InterPro" id="IPR036291">
    <property type="entry name" value="NAD(P)-bd_dom_sf"/>
</dbReference>
<comment type="subcellular location">
    <subcellularLocation>
        <location evidence="4">Cytoplasm</location>
    </subcellularLocation>
</comment>
<comment type="catalytic activity">
    <reaction evidence="4">
        <text>L-proline + NADP(+) = (S)-1-pyrroline-5-carboxylate + NADPH + 2 H(+)</text>
        <dbReference type="Rhea" id="RHEA:14109"/>
        <dbReference type="ChEBI" id="CHEBI:15378"/>
        <dbReference type="ChEBI" id="CHEBI:17388"/>
        <dbReference type="ChEBI" id="CHEBI:57783"/>
        <dbReference type="ChEBI" id="CHEBI:58349"/>
        <dbReference type="ChEBI" id="CHEBI:60039"/>
        <dbReference type="EC" id="1.5.1.2"/>
    </reaction>
</comment>
<dbReference type="PIRSF" id="PIRSF000193">
    <property type="entry name" value="Pyrrol-5-carb_rd"/>
    <property type="match status" value="1"/>
</dbReference>
<evidence type="ECO:0000256" key="4">
    <source>
        <dbReference type="HAMAP-Rule" id="MF_01925"/>
    </source>
</evidence>
<dbReference type="EMBL" id="BSPL01000029">
    <property type="protein sequence ID" value="GLS73718.1"/>
    <property type="molecule type" value="Genomic_DNA"/>
</dbReference>
<comment type="similarity">
    <text evidence="1 4">Belongs to the pyrroline-5-carboxylate reductase family.</text>
</comment>
<evidence type="ECO:0000256" key="5">
    <source>
        <dbReference type="NCBIfam" id="TIGR00112"/>
    </source>
</evidence>
<accession>A0AA37TLS6</accession>
<dbReference type="SUPFAM" id="SSF48179">
    <property type="entry name" value="6-phosphogluconate dehydrogenase C-terminal domain-like"/>
    <property type="match status" value="1"/>
</dbReference>
<keyword evidence="2 4" id="KW-0521">NADP</keyword>
<dbReference type="SUPFAM" id="SSF51735">
    <property type="entry name" value="NAD(P)-binding Rossmann-fold domains"/>
    <property type="match status" value="1"/>
</dbReference>
<sequence length="277" mass="27591">MTASGAAAARMPASLVLAGAGKMGGAMLTGWLDAGLDPRRTTIIDPVPARTIVDLCAARGIALNPPDPEPGAVLVLGIKPQGLETAAPGLDRLIGRDTLLVSILAGKTIADLRARLPRARAVVRAMPNLPASIGRGATGACASPEVSPEQRAAAEALLAASGTVAWLADEAQIDAVTAVSGSGPAYVFLLAETLAEAGIAAGLDPDVARDLARATVAGAGALLDASPADAAELRRNVTSPGGTTAAALEVLMRPDGLGALMREAVAAARRRAGELSG</sequence>
<feature type="domain" description="Pyrroline-5-carboxylate reductase dimerisation" evidence="6">
    <location>
        <begin position="170"/>
        <end position="275"/>
    </location>
</feature>
<keyword evidence="4" id="KW-0641">Proline biosynthesis</keyword>
<protein>
    <recommendedName>
        <fullName evidence="4 5">Pyrroline-5-carboxylate reductase</fullName>
        <shortName evidence="4">P5C reductase</shortName>
        <shortName evidence="4">P5CR</shortName>
        <ecNumber evidence="4 5">1.5.1.2</ecNumber>
    </recommendedName>
    <alternativeName>
        <fullName evidence="4">PCA reductase</fullName>
    </alternativeName>
</protein>
<comment type="function">
    <text evidence="4">Catalyzes the reduction of 1-pyrroline-5-carboxylate (PCA) to L-proline.</text>
</comment>
<evidence type="ECO:0000256" key="2">
    <source>
        <dbReference type="ARBA" id="ARBA00022857"/>
    </source>
</evidence>
<dbReference type="InterPro" id="IPR000304">
    <property type="entry name" value="Pyrroline-COOH_reductase"/>
</dbReference>
<reference evidence="8" key="1">
    <citation type="journal article" date="2019" name="Int. J. Syst. Evol. Microbiol.">
        <title>The Global Catalogue of Microorganisms (GCM) 10K type strain sequencing project: providing services to taxonomists for standard genome sequencing and annotation.</title>
        <authorList>
            <consortium name="The Broad Institute Genomics Platform"/>
            <consortium name="The Broad Institute Genome Sequencing Center for Infectious Disease"/>
            <person name="Wu L."/>
            <person name="Ma J."/>
        </authorList>
    </citation>
    <scope>NUCLEOTIDE SEQUENCE [LARGE SCALE GENOMIC DNA]</scope>
    <source>
        <strain evidence="8">NBRC 103632</strain>
    </source>
</reference>
<comment type="pathway">
    <text evidence="4">Amino-acid biosynthesis; L-proline biosynthesis; L-proline from L-glutamate 5-semialdehyde: step 1/1.</text>
</comment>
<dbReference type="FunFam" id="1.10.3730.10:FF:000001">
    <property type="entry name" value="Pyrroline-5-carboxylate reductase"/>
    <property type="match status" value="1"/>
</dbReference>
<evidence type="ECO:0000313" key="8">
    <source>
        <dbReference type="Proteomes" id="UP001157440"/>
    </source>
</evidence>
<dbReference type="GO" id="GO:0005737">
    <property type="term" value="C:cytoplasm"/>
    <property type="evidence" value="ECO:0007669"/>
    <property type="project" value="UniProtKB-SubCell"/>
</dbReference>
<evidence type="ECO:0000256" key="1">
    <source>
        <dbReference type="ARBA" id="ARBA00005525"/>
    </source>
</evidence>
<keyword evidence="8" id="KW-1185">Reference proteome</keyword>
<keyword evidence="4" id="KW-0963">Cytoplasm</keyword>
<dbReference type="AlphaFoldDB" id="A0AA37TLS6"/>
<dbReference type="Proteomes" id="UP001157440">
    <property type="component" value="Unassembled WGS sequence"/>
</dbReference>
<evidence type="ECO:0000259" key="6">
    <source>
        <dbReference type="Pfam" id="PF14748"/>
    </source>
</evidence>
<dbReference type="EC" id="1.5.1.2" evidence="4 5"/>
<dbReference type="PANTHER" id="PTHR11645">
    <property type="entry name" value="PYRROLINE-5-CARBOXYLATE REDUCTASE"/>
    <property type="match status" value="1"/>
</dbReference>
<name>A0AA37TLS6_9HYPH</name>
<dbReference type="HAMAP" id="MF_01925">
    <property type="entry name" value="P5C_reductase"/>
    <property type="match status" value="1"/>
</dbReference>
<evidence type="ECO:0000313" key="7">
    <source>
        <dbReference type="EMBL" id="GLS73718.1"/>
    </source>
</evidence>